<keyword evidence="5" id="KW-0804">Transcription</keyword>
<dbReference type="Pfam" id="PF04542">
    <property type="entry name" value="Sigma70_r2"/>
    <property type="match status" value="1"/>
</dbReference>
<dbReference type="NCBIfam" id="TIGR02937">
    <property type="entry name" value="sigma70-ECF"/>
    <property type="match status" value="1"/>
</dbReference>
<evidence type="ECO:0000256" key="4">
    <source>
        <dbReference type="ARBA" id="ARBA00023125"/>
    </source>
</evidence>
<feature type="domain" description="RNA polymerase sigma factor 70 region 4 type 2" evidence="7">
    <location>
        <begin position="110"/>
        <end position="157"/>
    </location>
</feature>
<dbReference type="Proteomes" id="UP001285921">
    <property type="component" value="Unassembled WGS sequence"/>
</dbReference>
<organism evidence="8 9">
    <name type="scientific">Paenibacillus glycanilyticus</name>
    <dbReference type="NCBI Taxonomy" id="126569"/>
    <lineage>
        <taxon>Bacteria</taxon>
        <taxon>Bacillati</taxon>
        <taxon>Bacillota</taxon>
        <taxon>Bacilli</taxon>
        <taxon>Bacillales</taxon>
        <taxon>Paenibacillaceae</taxon>
        <taxon>Paenibacillus</taxon>
    </lineage>
</organism>
<dbReference type="PANTHER" id="PTHR43133">
    <property type="entry name" value="RNA POLYMERASE ECF-TYPE SIGMA FACTO"/>
    <property type="match status" value="1"/>
</dbReference>
<dbReference type="Pfam" id="PF08281">
    <property type="entry name" value="Sigma70_r4_2"/>
    <property type="match status" value="1"/>
</dbReference>
<proteinExistence type="inferred from homology"/>
<evidence type="ECO:0000259" key="6">
    <source>
        <dbReference type="Pfam" id="PF04542"/>
    </source>
</evidence>
<dbReference type="InterPro" id="IPR014284">
    <property type="entry name" value="RNA_pol_sigma-70_dom"/>
</dbReference>
<reference evidence="8 9" key="1">
    <citation type="submission" date="2023-05" db="EMBL/GenBank/DDBJ databases">
        <title>Draft genome of Paenibacillus sp. CCS26.</title>
        <authorList>
            <person name="Akita H."/>
            <person name="Shinto Y."/>
            <person name="Kimura Z."/>
        </authorList>
    </citation>
    <scope>NUCLEOTIDE SEQUENCE [LARGE SCALE GENOMIC DNA]</scope>
    <source>
        <strain evidence="8 9">CCS26</strain>
    </source>
</reference>
<evidence type="ECO:0000313" key="8">
    <source>
        <dbReference type="EMBL" id="GMK44496.1"/>
    </source>
</evidence>
<evidence type="ECO:0000256" key="1">
    <source>
        <dbReference type="ARBA" id="ARBA00010641"/>
    </source>
</evidence>
<comment type="similarity">
    <text evidence="1">Belongs to the sigma-70 factor family. ECF subfamily.</text>
</comment>
<dbReference type="PANTHER" id="PTHR43133:SF8">
    <property type="entry name" value="RNA POLYMERASE SIGMA FACTOR HI_1459-RELATED"/>
    <property type="match status" value="1"/>
</dbReference>
<dbReference type="RefSeq" id="WP_317979477.1">
    <property type="nucleotide sequence ID" value="NZ_BTCL01000004.1"/>
</dbReference>
<dbReference type="InterPro" id="IPR013324">
    <property type="entry name" value="RNA_pol_sigma_r3/r4-like"/>
</dbReference>
<dbReference type="Gene3D" id="1.10.10.10">
    <property type="entry name" value="Winged helix-like DNA-binding domain superfamily/Winged helix DNA-binding domain"/>
    <property type="match status" value="1"/>
</dbReference>
<evidence type="ECO:0000256" key="2">
    <source>
        <dbReference type="ARBA" id="ARBA00023015"/>
    </source>
</evidence>
<dbReference type="InterPro" id="IPR013249">
    <property type="entry name" value="RNA_pol_sigma70_r4_t2"/>
</dbReference>
<keyword evidence="9" id="KW-1185">Reference proteome</keyword>
<name>A0ABQ6NHD1_9BACL</name>
<comment type="caution">
    <text evidence="8">The sequence shown here is derived from an EMBL/GenBank/DDBJ whole genome shotgun (WGS) entry which is preliminary data.</text>
</comment>
<dbReference type="SUPFAM" id="SSF88946">
    <property type="entry name" value="Sigma2 domain of RNA polymerase sigma factors"/>
    <property type="match status" value="1"/>
</dbReference>
<evidence type="ECO:0000256" key="5">
    <source>
        <dbReference type="ARBA" id="ARBA00023163"/>
    </source>
</evidence>
<feature type="domain" description="RNA polymerase sigma-70 region 2" evidence="6">
    <location>
        <begin position="15"/>
        <end position="77"/>
    </location>
</feature>
<dbReference type="InterPro" id="IPR007627">
    <property type="entry name" value="RNA_pol_sigma70_r2"/>
</dbReference>
<evidence type="ECO:0000259" key="7">
    <source>
        <dbReference type="Pfam" id="PF08281"/>
    </source>
</evidence>
<evidence type="ECO:0000256" key="3">
    <source>
        <dbReference type="ARBA" id="ARBA00023082"/>
    </source>
</evidence>
<dbReference type="InterPro" id="IPR039425">
    <property type="entry name" value="RNA_pol_sigma-70-like"/>
</dbReference>
<evidence type="ECO:0008006" key="10">
    <source>
        <dbReference type="Google" id="ProtNLM"/>
    </source>
</evidence>
<protein>
    <recommendedName>
        <fullName evidence="10">RNA polymerase sigma factor</fullName>
    </recommendedName>
</protein>
<keyword evidence="4" id="KW-0238">DNA-binding</keyword>
<evidence type="ECO:0000313" key="9">
    <source>
        <dbReference type="Proteomes" id="UP001285921"/>
    </source>
</evidence>
<dbReference type="InterPro" id="IPR013325">
    <property type="entry name" value="RNA_pol_sigma_r2"/>
</dbReference>
<dbReference type="SUPFAM" id="SSF88659">
    <property type="entry name" value="Sigma3 and sigma4 domains of RNA polymerase sigma factors"/>
    <property type="match status" value="1"/>
</dbReference>
<dbReference type="Gene3D" id="1.10.1740.10">
    <property type="match status" value="1"/>
</dbReference>
<accession>A0ABQ6NHD1</accession>
<sequence>MTEATMDNEHIELKRLQQVLGRYCLTLTKSRVEAEDLSQDTWIKVMDSAQLTEHANPEAYLLRIARNNWIDRVRRLSSHARMMESVRGSAVYHTMPDESRIGTEVVMQALMTFLSPLQRTVFLLRDVIGYSAQETALRLGLTPGAVKAALHRARAALPQVRQAVEAGSLPVPKDEGLRDVLRALAIAYEGGDIEAMLTLVQQGELEPGPAIAALQGKRLRAASNQARRGDSVPSMLLAA</sequence>
<keyword evidence="3" id="KW-0731">Sigma factor</keyword>
<gene>
    <name evidence="8" type="ORF">PghCCS26_16240</name>
</gene>
<dbReference type="EMBL" id="BTCL01000004">
    <property type="protein sequence ID" value="GMK44496.1"/>
    <property type="molecule type" value="Genomic_DNA"/>
</dbReference>
<keyword evidence="2" id="KW-0805">Transcription regulation</keyword>
<dbReference type="InterPro" id="IPR036388">
    <property type="entry name" value="WH-like_DNA-bd_sf"/>
</dbReference>